<evidence type="ECO:0000313" key="2">
    <source>
        <dbReference type="EMBL" id="RRT66556.1"/>
    </source>
</evidence>
<dbReference type="InterPro" id="IPR000008">
    <property type="entry name" value="C2_dom"/>
</dbReference>
<dbReference type="Proteomes" id="UP000287651">
    <property type="component" value="Unassembled WGS sequence"/>
</dbReference>
<dbReference type="CDD" id="cd04051">
    <property type="entry name" value="C2_SRC2_like"/>
    <property type="match status" value="1"/>
</dbReference>
<reference evidence="2 3" key="1">
    <citation type="journal article" date="2014" name="Agronomy (Basel)">
        <title>A Draft Genome Sequence for Ensete ventricosum, the Drought-Tolerant Tree Against Hunger.</title>
        <authorList>
            <person name="Harrison J."/>
            <person name="Moore K.A."/>
            <person name="Paszkiewicz K."/>
            <person name="Jones T."/>
            <person name="Grant M."/>
            <person name="Ambacheew D."/>
            <person name="Muzemil S."/>
            <person name="Studholme D.J."/>
        </authorList>
    </citation>
    <scope>NUCLEOTIDE SEQUENCE [LARGE SCALE GENOMIC DNA]</scope>
</reference>
<dbReference type="PROSITE" id="PS50004">
    <property type="entry name" value="C2"/>
    <property type="match status" value="1"/>
</dbReference>
<evidence type="ECO:0000313" key="3">
    <source>
        <dbReference type="Proteomes" id="UP000287651"/>
    </source>
</evidence>
<dbReference type="Pfam" id="PF00168">
    <property type="entry name" value="C2"/>
    <property type="match status" value="1"/>
</dbReference>
<protein>
    <recommendedName>
        <fullName evidence="1">C2 domain-containing protein</fullName>
    </recommendedName>
</protein>
<dbReference type="EMBL" id="AMZH03005380">
    <property type="protein sequence ID" value="RRT66556.1"/>
    <property type="molecule type" value="Genomic_DNA"/>
</dbReference>
<proteinExistence type="predicted"/>
<dbReference type="PANTHER" id="PTHR32246:SF173">
    <property type="entry name" value="C2 DOMAIN-CONTAINING PROTEIN"/>
    <property type="match status" value="1"/>
</dbReference>
<dbReference type="InterPro" id="IPR044750">
    <property type="entry name" value="C2_SRC2/BAP"/>
</dbReference>
<feature type="domain" description="C2" evidence="1">
    <location>
        <begin position="1"/>
        <end position="110"/>
    </location>
</feature>
<evidence type="ECO:0000259" key="1">
    <source>
        <dbReference type="PROSITE" id="PS50004"/>
    </source>
</evidence>
<dbReference type="InterPro" id="IPR035892">
    <property type="entry name" value="C2_domain_sf"/>
</dbReference>
<gene>
    <name evidence="2" type="ORF">B296_00014583</name>
</gene>
<dbReference type="GO" id="GO:0006952">
    <property type="term" value="P:defense response"/>
    <property type="evidence" value="ECO:0007669"/>
    <property type="project" value="InterPro"/>
</dbReference>
<dbReference type="PANTHER" id="PTHR32246">
    <property type="entry name" value="INGRESSION PROTEIN FIC1"/>
    <property type="match status" value="1"/>
</dbReference>
<organism evidence="2 3">
    <name type="scientific">Ensete ventricosum</name>
    <name type="common">Abyssinian banana</name>
    <name type="synonym">Musa ensete</name>
    <dbReference type="NCBI Taxonomy" id="4639"/>
    <lineage>
        <taxon>Eukaryota</taxon>
        <taxon>Viridiplantae</taxon>
        <taxon>Streptophyta</taxon>
        <taxon>Embryophyta</taxon>
        <taxon>Tracheophyta</taxon>
        <taxon>Spermatophyta</taxon>
        <taxon>Magnoliopsida</taxon>
        <taxon>Liliopsida</taxon>
        <taxon>Zingiberales</taxon>
        <taxon>Musaceae</taxon>
        <taxon>Ensete</taxon>
    </lineage>
</organism>
<accession>A0A426ZRB2</accession>
<dbReference type="SMART" id="SM00239">
    <property type="entry name" value="C2"/>
    <property type="match status" value="1"/>
</dbReference>
<comment type="caution">
    <text evidence="2">The sequence shown here is derived from an EMBL/GenBank/DDBJ whole genome shotgun (WGS) entry which is preliminary data.</text>
</comment>
<name>A0A426ZRB2_ENSVE</name>
<dbReference type="Gene3D" id="2.60.40.150">
    <property type="entry name" value="C2 domain"/>
    <property type="match status" value="1"/>
</dbReference>
<sequence length="286" mass="30130">MAYRTLEITLVSAKGLKDVNLLFKMAVYAVVSIYDNRRTRQRTPPDREGGRNPSWNSTLHLTIPADGDLACQFLHILLRTKRVLGDRDVGEVRVPLPELLSGAGGGPTSVQFVSYQVHRVTSGKPKGILNFSYKLSERVAVSVSEAPTYQPSTTAYPTAATTVPYPPPPLPPPTSNADEPVMAYPAGTSSAAYPAHSVAAPPYGFGYPPVGYGYGYPSAGHGYGYGAALPPAVQPQRDNKMGMGMILGARLVGGALGGLMVGDMMSDAAAAYDAGYGDGFDPAGSF</sequence>
<dbReference type="SUPFAM" id="SSF49562">
    <property type="entry name" value="C2 domain (Calcium/lipid-binding domain, CaLB)"/>
    <property type="match status" value="1"/>
</dbReference>
<dbReference type="AlphaFoldDB" id="A0A426ZRB2"/>